<accession>A0A397FXH7</accession>
<dbReference type="GeneID" id="38122588"/>
<sequence>MFGTLHLDLQNNNPEFIQHADGVAFMPREKTEVQRTENWVYAVQGNRINMHIFVHLRRWRAAPPTGSQPEKHGAEPEPEAGKHWLFCRKQYPGTIPMRIKDTASIPFTQSEPGDPRRTASDARVRPGLDSDIRIRPWAGLEERIFIGHWQRQATASRHSRHIDSEQLVLPNCDLPAHRESTDTSLDSTLAWQKEARTNCLKMLRCKHCNSRSDYMMLLTVVCDKLATLSGKVIAIYLQHCNKNPPEATRFPTPSCSPPKSSNKNPPNGMFVGNYEIDNPSEWSSVMSVLMRIQLRSLWSLMQEAKTVAYMASLSTQLAKLQDTEHRVSKLIDVWKI</sequence>
<evidence type="ECO:0000313" key="3">
    <source>
        <dbReference type="Proteomes" id="UP000215305"/>
    </source>
</evidence>
<feature type="region of interest" description="Disordered" evidence="1">
    <location>
        <begin position="105"/>
        <end position="124"/>
    </location>
</feature>
<proteinExistence type="predicted"/>
<gene>
    <name evidence="2" type="ORF">CDV56_100614</name>
</gene>
<feature type="region of interest" description="Disordered" evidence="1">
    <location>
        <begin position="62"/>
        <end position="81"/>
    </location>
</feature>
<protein>
    <submittedName>
        <fullName evidence="2">Uncharacterized protein</fullName>
    </submittedName>
</protein>
<dbReference type="Proteomes" id="UP000215305">
    <property type="component" value="Unassembled WGS sequence"/>
</dbReference>
<keyword evidence="3" id="KW-1185">Reference proteome</keyword>
<dbReference type="VEuPathDB" id="FungiDB:CDV56_100614"/>
<feature type="compositionally biased region" description="Basic and acidic residues" evidence="1">
    <location>
        <begin position="69"/>
        <end position="81"/>
    </location>
</feature>
<feature type="compositionally biased region" description="Basic and acidic residues" evidence="1">
    <location>
        <begin position="113"/>
        <end position="124"/>
    </location>
</feature>
<dbReference type="AlphaFoldDB" id="A0A397FXH7"/>
<reference evidence="2" key="1">
    <citation type="submission" date="2018-08" db="EMBL/GenBank/DDBJ databases">
        <title>Draft genome sequence of azole-resistant Aspergillus thermomutatus (Neosartorya pseudofischeri) strain HMR AF 39, isolated from a human nasal aspirate.</title>
        <authorList>
            <person name="Parent-Michaud M."/>
            <person name="Dufresne P.J."/>
            <person name="Fournier E."/>
            <person name="Martineau C."/>
            <person name="Moreira S."/>
            <person name="Perkins V."/>
            <person name="De Repentigny L."/>
            <person name="Dufresne S.F."/>
        </authorList>
    </citation>
    <scope>NUCLEOTIDE SEQUENCE [LARGE SCALE GENOMIC DNA]</scope>
    <source>
        <strain evidence="2">HMR AF 39</strain>
    </source>
</reference>
<dbReference type="OrthoDB" id="2740448at2759"/>
<evidence type="ECO:0000313" key="2">
    <source>
        <dbReference type="EMBL" id="RHZ43462.1"/>
    </source>
</evidence>
<dbReference type="EMBL" id="NKHU02000412">
    <property type="protein sequence ID" value="RHZ43462.1"/>
    <property type="molecule type" value="Genomic_DNA"/>
</dbReference>
<name>A0A397FXH7_ASPTH</name>
<dbReference type="RefSeq" id="XP_026609813.1">
    <property type="nucleotide sequence ID" value="XM_026754233.1"/>
</dbReference>
<comment type="caution">
    <text evidence="2">The sequence shown here is derived from an EMBL/GenBank/DDBJ whole genome shotgun (WGS) entry which is preliminary data.</text>
</comment>
<dbReference type="STRING" id="41047.A0A397FXH7"/>
<evidence type="ECO:0000256" key="1">
    <source>
        <dbReference type="SAM" id="MobiDB-lite"/>
    </source>
</evidence>
<organism evidence="2 3">
    <name type="scientific">Aspergillus thermomutatus</name>
    <name type="common">Neosartorya pseudofischeri</name>
    <dbReference type="NCBI Taxonomy" id="41047"/>
    <lineage>
        <taxon>Eukaryota</taxon>
        <taxon>Fungi</taxon>
        <taxon>Dikarya</taxon>
        <taxon>Ascomycota</taxon>
        <taxon>Pezizomycotina</taxon>
        <taxon>Eurotiomycetes</taxon>
        <taxon>Eurotiomycetidae</taxon>
        <taxon>Eurotiales</taxon>
        <taxon>Aspergillaceae</taxon>
        <taxon>Aspergillus</taxon>
        <taxon>Aspergillus subgen. Fumigati</taxon>
    </lineage>
</organism>